<keyword evidence="2" id="KW-0238">DNA-binding</keyword>
<dbReference type="Gene3D" id="1.10.10.60">
    <property type="entry name" value="Homeodomain-like"/>
    <property type="match status" value="1"/>
</dbReference>
<dbReference type="SUPFAM" id="SSF46689">
    <property type="entry name" value="Homeodomain-like"/>
    <property type="match status" value="1"/>
</dbReference>
<dbReference type="PANTHER" id="PTHR46796:SF6">
    <property type="entry name" value="ARAC SUBFAMILY"/>
    <property type="match status" value="1"/>
</dbReference>
<keyword evidence="1" id="KW-0805">Transcription regulation</keyword>
<dbReference type="InterPro" id="IPR035418">
    <property type="entry name" value="AraC-bd_2"/>
</dbReference>
<dbReference type="Pfam" id="PF14525">
    <property type="entry name" value="AraC_binding_2"/>
    <property type="match status" value="1"/>
</dbReference>
<dbReference type="InterPro" id="IPR050204">
    <property type="entry name" value="AraC_XylS_family_regulators"/>
</dbReference>
<gene>
    <name evidence="6" type="ORF">ACFWJN_09370</name>
</gene>
<evidence type="ECO:0000313" key="6">
    <source>
        <dbReference type="EMBL" id="MFD5099167.1"/>
    </source>
</evidence>
<feature type="region of interest" description="Disordered" evidence="4">
    <location>
        <begin position="312"/>
        <end position="333"/>
    </location>
</feature>
<sequence length="333" mass="36801">MGSSRASASVVPPTDRFEWFLETVSNEVMPLSLSSDRRDDFHADIQDTPLGLAALSAFEFSPVRAWRSARHIRQGDPEGYQLVLVSQGSFRVSQEGREALVEGDFVLTNTSRPMLTECISAGDPIHAMTLQIPRSALPLSPRRLEPLLVRRLSAHKGAAAVLAGFLRTLQAQGAHCGTEALLSMGSATIDLVTACLAQHLHSLDEAPVEARSQLTLQRILRFIAHNLGDPDLSPRTIAERHNISLRTLYTLFDGEPASIAGVIRRQRLERCHTDLARPEMDHRTVQAIAARWGFTNPAAFSRTFRDAYGTTPTEHRAHARQHRNTDATQQPGR</sequence>
<evidence type="ECO:0000313" key="7">
    <source>
        <dbReference type="Proteomes" id="UP001598448"/>
    </source>
</evidence>
<dbReference type="EMBL" id="JBHXIJ010000045">
    <property type="protein sequence ID" value="MFD5099167.1"/>
    <property type="molecule type" value="Genomic_DNA"/>
</dbReference>
<comment type="caution">
    <text evidence="6">The sequence shown here is derived from an EMBL/GenBank/DDBJ whole genome shotgun (WGS) entry which is preliminary data.</text>
</comment>
<dbReference type="InterPro" id="IPR009057">
    <property type="entry name" value="Homeodomain-like_sf"/>
</dbReference>
<dbReference type="PANTHER" id="PTHR46796">
    <property type="entry name" value="HTH-TYPE TRANSCRIPTIONAL ACTIVATOR RHAS-RELATED"/>
    <property type="match status" value="1"/>
</dbReference>
<dbReference type="InterPro" id="IPR018060">
    <property type="entry name" value="HTH_AraC"/>
</dbReference>
<evidence type="ECO:0000256" key="4">
    <source>
        <dbReference type="SAM" id="MobiDB-lite"/>
    </source>
</evidence>
<reference evidence="6 7" key="1">
    <citation type="submission" date="2024-09" db="EMBL/GenBank/DDBJ databases">
        <title>The Natural Products Discovery Center: Release of the First 8490 Sequenced Strains for Exploring Actinobacteria Biosynthetic Diversity.</title>
        <authorList>
            <person name="Kalkreuter E."/>
            <person name="Kautsar S.A."/>
            <person name="Yang D."/>
            <person name="Bader C.D."/>
            <person name="Teijaro C.N."/>
            <person name="Fluegel L."/>
            <person name="Davis C.M."/>
            <person name="Simpson J.R."/>
            <person name="Lauterbach L."/>
            <person name="Steele A.D."/>
            <person name="Gui C."/>
            <person name="Meng S."/>
            <person name="Li G."/>
            <person name="Viehrig K."/>
            <person name="Ye F."/>
            <person name="Su P."/>
            <person name="Kiefer A.F."/>
            <person name="Nichols A."/>
            <person name="Cepeda A.J."/>
            <person name="Yan W."/>
            <person name="Fan B."/>
            <person name="Jiang Y."/>
            <person name="Adhikari A."/>
            <person name="Zheng C.-J."/>
            <person name="Schuster L."/>
            <person name="Cowan T.M."/>
            <person name="Smanski M.J."/>
            <person name="Chevrette M.G."/>
            <person name="De Carvalho L.P.S."/>
            <person name="Shen B."/>
        </authorList>
    </citation>
    <scope>NUCLEOTIDE SEQUENCE [LARGE SCALE GENOMIC DNA]</scope>
    <source>
        <strain evidence="6 7">NPDC058348</strain>
    </source>
</reference>
<dbReference type="Proteomes" id="UP001598448">
    <property type="component" value="Unassembled WGS sequence"/>
</dbReference>
<dbReference type="RefSeq" id="WP_386711328.1">
    <property type="nucleotide sequence ID" value="NZ_JBHXIJ010000045.1"/>
</dbReference>
<evidence type="ECO:0000256" key="2">
    <source>
        <dbReference type="ARBA" id="ARBA00023125"/>
    </source>
</evidence>
<dbReference type="InterPro" id="IPR020449">
    <property type="entry name" value="Tscrpt_reg_AraC-type_HTH"/>
</dbReference>
<keyword evidence="7" id="KW-1185">Reference proteome</keyword>
<evidence type="ECO:0000256" key="3">
    <source>
        <dbReference type="ARBA" id="ARBA00023163"/>
    </source>
</evidence>
<dbReference type="PROSITE" id="PS01124">
    <property type="entry name" value="HTH_ARAC_FAMILY_2"/>
    <property type="match status" value="1"/>
</dbReference>
<feature type="domain" description="HTH araC/xylS-type" evidence="5">
    <location>
        <begin position="217"/>
        <end position="318"/>
    </location>
</feature>
<protein>
    <submittedName>
        <fullName evidence="6">Helix-turn-helix domain-containing protein</fullName>
    </submittedName>
</protein>
<dbReference type="SMART" id="SM00342">
    <property type="entry name" value="HTH_ARAC"/>
    <property type="match status" value="1"/>
</dbReference>
<evidence type="ECO:0000259" key="5">
    <source>
        <dbReference type="PROSITE" id="PS01124"/>
    </source>
</evidence>
<name>A0ABW6FJZ6_9ACTN</name>
<evidence type="ECO:0000256" key="1">
    <source>
        <dbReference type="ARBA" id="ARBA00023015"/>
    </source>
</evidence>
<organism evidence="6 7">
    <name type="scientific">Streptomyces albidochromogenes</name>
    <dbReference type="NCBI Taxonomy" id="329524"/>
    <lineage>
        <taxon>Bacteria</taxon>
        <taxon>Bacillati</taxon>
        <taxon>Actinomycetota</taxon>
        <taxon>Actinomycetes</taxon>
        <taxon>Kitasatosporales</taxon>
        <taxon>Streptomycetaceae</taxon>
        <taxon>Streptomyces</taxon>
    </lineage>
</organism>
<dbReference type="PRINTS" id="PR00032">
    <property type="entry name" value="HTHARAC"/>
</dbReference>
<dbReference type="Pfam" id="PF12833">
    <property type="entry name" value="HTH_18"/>
    <property type="match status" value="1"/>
</dbReference>
<accession>A0ABW6FJZ6</accession>
<proteinExistence type="predicted"/>
<keyword evidence="3" id="KW-0804">Transcription</keyword>